<keyword evidence="2" id="KW-0812">Transmembrane</keyword>
<dbReference type="OrthoDB" id="2117972at2759"/>
<reference evidence="3 4" key="1">
    <citation type="journal article" date="2019" name="Nat. Ecol. Evol.">
        <title>Megaphylogeny resolves global patterns of mushroom evolution.</title>
        <authorList>
            <person name="Varga T."/>
            <person name="Krizsan K."/>
            <person name="Foldi C."/>
            <person name="Dima B."/>
            <person name="Sanchez-Garcia M."/>
            <person name="Sanchez-Ramirez S."/>
            <person name="Szollosi G.J."/>
            <person name="Szarkandi J.G."/>
            <person name="Papp V."/>
            <person name="Albert L."/>
            <person name="Andreopoulos W."/>
            <person name="Angelini C."/>
            <person name="Antonin V."/>
            <person name="Barry K.W."/>
            <person name="Bougher N.L."/>
            <person name="Buchanan P."/>
            <person name="Buyck B."/>
            <person name="Bense V."/>
            <person name="Catcheside P."/>
            <person name="Chovatia M."/>
            <person name="Cooper J."/>
            <person name="Damon W."/>
            <person name="Desjardin D."/>
            <person name="Finy P."/>
            <person name="Geml J."/>
            <person name="Haridas S."/>
            <person name="Hughes K."/>
            <person name="Justo A."/>
            <person name="Karasinski D."/>
            <person name="Kautmanova I."/>
            <person name="Kiss B."/>
            <person name="Kocsube S."/>
            <person name="Kotiranta H."/>
            <person name="LaButti K.M."/>
            <person name="Lechner B.E."/>
            <person name="Liimatainen K."/>
            <person name="Lipzen A."/>
            <person name="Lukacs Z."/>
            <person name="Mihaltcheva S."/>
            <person name="Morgado L.N."/>
            <person name="Niskanen T."/>
            <person name="Noordeloos M.E."/>
            <person name="Ohm R.A."/>
            <person name="Ortiz-Santana B."/>
            <person name="Ovrebo C."/>
            <person name="Racz N."/>
            <person name="Riley R."/>
            <person name="Savchenko A."/>
            <person name="Shiryaev A."/>
            <person name="Soop K."/>
            <person name="Spirin V."/>
            <person name="Szebenyi C."/>
            <person name="Tomsovsky M."/>
            <person name="Tulloss R.E."/>
            <person name="Uehling J."/>
            <person name="Grigoriev I.V."/>
            <person name="Vagvolgyi C."/>
            <person name="Papp T."/>
            <person name="Martin F.M."/>
            <person name="Miettinen O."/>
            <person name="Hibbett D.S."/>
            <person name="Nagy L.G."/>
        </authorList>
    </citation>
    <scope>NUCLEOTIDE SEQUENCE [LARGE SCALE GENOMIC DNA]</scope>
    <source>
        <strain evidence="3 4">CBS 962.96</strain>
    </source>
</reference>
<feature type="region of interest" description="Disordered" evidence="1">
    <location>
        <begin position="357"/>
        <end position="398"/>
    </location>
</feature>
<dbReference type="AlphaFoldDB" id="A0A4S8LED8"/>
<proteinExistence type="predicted"/>
<keyword evidence="2" id="KW-0472">Membrane</keyword>
<feature type="compositionally biased region" description="Basic and acidic residues" evidence="1">
    <location>
        <begin position="372"/>
        <end position="384"/>
    </location>
</feature>
<keyword evidence="2" id="KW-1133">Transmembrane helix</keyword>
<sequence length="443" mass="48656">MRPADDDDTQTLVDKPRAAPSPLRTINGSVPIPKVFFLGLAILLSVVFVGTIMVTFRGAQAGPPFFKSILDDVAKTEPGIVLLGENVDIDVDEPSVGIRWSIVACGQDYVLPGSTGVHGSRVCGLPISPLLIFVDGDTEPTASYNPAGIPFDRKNGERRNIQNLVQFDSDHVLDVHNDYLYPFDTYRLSSTIRATNLANESVPIKKLATIEITSAFLVTTVDVESYSSGAPWQNQTETNDQSPSRDIDMFIRRPAESRCVALLLFTIGWFLTHICLGQVIMARGIVAVTPILKFLVVNGAILLTLPQLRNSMPDAPDLDGEPVDTIGFFSQMIIAGLCAVVLLLTVIARELDIGDRRPKPKPKRVPSNILIVDRRSSSKSRDRPPPTPTSVSSPKEVAEYEKHRFTRHLKGQYVFPPVEIVPTVEEEQPVTVHRRCKTAVMGV</sequence>
<dbReference type="Proteomes" id="UP000297245">
    <property type="component" value="Unassembled WGS sequence"/>
</dbReference>
<keyword evidence="4" id="KW-1185">Reference proteome</keyword>
<name>A0A4S8LED8_DENBC</name>
<feature type="transmembrane region" description="Helical" evidence="2">
    <location>
        <begin position="326"/>
        <end position="348"/>
    </location>
</feature>
<evidence type="ECO:0000313" key="4">
    <source>
        <dbReference type="Proteomes" id="UP000297245"/>
    </source>
</evidence>
<dbReference type="EMBL" id="ML179467">
    <property type="protein sequence ID" value="THU87033.1"/>
    <property type="molecule type" value="Genomic_DNA"/>
</dbReference>
<gene>
    <name evidence="3" type="ORF">K435DRAFT_682405</name>
</gene>
<protein>
    <recommendedName>
        <fullName evidence="5">Transmembrane protein</fullName>
    </recommendedName>
</protein>
<feature type="transmembrane region" description="Helical" evidence="2">
    <location>
        <begin position="285"/>
        <end position="305"/>
    </location>
</feature>
<evidence type="ECO:0008006" key="5">
    <source>
        <dbReference type="Google" id="ProtNLM"/>
    </source>
</evidence>
<feature type="transmembrane region" description="Helical" evidence="2">
    <location>
        <begin position="259"/>
        <end position="279"/>
    </location>
</feature>
<evidence type="ECO:0000313" key="3">
    <source>
        <dbReference type="EMBL" id="THU87033.1"/>
    </source>
</evidence>
<feature type="transmembrane region" description="Helical" evidence="2">
    <location>
        <begin position="35"/>
        <end position="56"/>
    </location>
</feature>
<accession>A0A4S8LED8</accession>
<evidence type="ECO:0000256" key="1">
    <source>
        <dbReference type="SAM" id="MobiDB-lite"/>
    </source>
</evidence>
<evidence type="ECO:0000256" key="2">
    <source>
        <dbReference type="SAM" id="Phobius"/>
    </source>
</evidence>
<organism evidence="3 4">
    <name type="scientific">Dendrothele bispora (strain CBS 962.96)</name>
    <dbReference type="NCBI Taxonomy" id="1314807"/>
    <lineage>
        <taxon>Eukaryota</taxon>
        <taxon>Fungi</taxon>
        <taxon>Dikarya</taxon>
        <taxon>Basidiomycota</taxon>
        <taxon>Agaricomycotina</taxon>
        <taxon>Agaricomycetes</taxon>
        <taxon>Agaricomycetidae</taxon>
        <taxon>Agaricales</taxon>
        <taxon>Agaricales incertae sedis</taxon>
        <taxon>Dendrothele</taxon>
    </lineage>
</organism>